<evidence type="ECO:0008006" key="8">
    <source>
        <dbReference type="Google" id="ProtNLM"/>
    </source>
</evidence>
<feature type="region of interest" description="Disordered" evidence="3">
    <location>
        <begin position="130"/>
        <end position="184"/>
    </location>
</feature>
<feature type="domain" description="C2H2-type" evidence="4">
    <location>
        <begin position="248"/>
        <end position="275"/>
    </location>
</feature>
<dbReference type="KEGG" id="dya:Dyak_GE26084"/>
<dbReference type="PROSITE" id="PS00028">
    <property type="entry name" value="ZINC_FINGER_C2H2_1"/>
    <property type="match status" value="5"/>
</dbReference>
<dbReference type="PANTHER" id="PTHR16515:SF35">
    <property type="entry name" value="FEZ FAMILY ZINC FINGER PROTEIN 2"/>
    <property type="match status" value="1"/>
</dbReference>
<name>B4PM37_DROYA</name>
<evidence type="ECO:0000313" key="7">
    <source>
        <dbReference type="Proteomes" id="UP000002282"/>
    </source>
</evidence>
<feature type="domain" description="ZAD" evidence="5">
    <location>
        <begin position="6"/>
        <end position="83"/>
    </location>
</feature>
<dbReference type="Pfam" id="PF07776">
    <property type="entry name" value="zf-AD"/>
    <property type="match status" value="1"/>
</dbReference>
<dbReference type="InterPro" id="IPR012934">
    <property type="entry name" value="Znf_AD"/>
</dbReference>
<dbReference type="SUPFAM" id="SSF57716">
    <property type="entry name" value="Glucocorticoid receptor-like (DNA-binding domain)"/>
    <property type="match status" value="1"/>
</dbReference>
<dbReference type="SMART" id="SM00355">
    <property type="entry name" value="ZnF_C2H2"/>
    <property type="match status" value="5"/>
</dbReference>
<organism evidence="6 7">
    <name type="scientific">Drosophila yakuba</name>
    <name type="common">Fruit fly</name>
    <dbReference type="NCBI Taxonomy" id="7245"/>
    <lineage>
        <taxon>Eukaryota</taxon>
        <taxon>Metazoa</taxon>
        <taxon>Ecdysozoa</taxon>
        <taxon>Arthropoda</taxon>
        <taxon>Hexapoda</taxon>
        <taxon>Insecta</taxon>
        <taxon>Pterygota</taxon>
        <taxon>Neoptera</taxon>
        <taxon>Endopterygota</taxon>
        <taxon>Diptera</taxon>
        <taxon>Brachycera</taxon>
        <taxon>Muscomorpha</taxon>
        <taxon>Ephydroidea</taxon>
        <taxon>Drosophilidae</taxon>
        <taxon>Drosophila</taxon>
        <taxon>Sophophora</taxon>
    </lineage>
</organism>
<keyword evidence="1" id="KW-0863">Zinc-finger</keyword>
<reference evidence="6 7" key="2">
    <citation type="journal article" date="2007" name="PLoS Biol.">
        <title>Principles of genome evolution in the Drosophila melanogaster species group.</title>
        <authorList>
            <person name="Ranz J.M."/>
            <person name="Maurin D."/>
            <person name="Chan Y.S."/>
            <person name="von Grotthuss M."/>
            <person name="Hillier L.W."/>
            <person name="Roote J."/>
            <person name="Ashburner M."/>
            <person name="Bergman C.M."/>
        </authorList>
    </citation>
    <scope>NUCLEOTIDE SEQUENCE [LARGE SCALE GENOMIC DNA]</scope>
    <source>
        <strain evidence="7">Tai18E2 / Tucson 14021-0261.01</strain>
    </source>
</reference>
<proteinExistence type="predicted"/>
<keyword evidence="7" id="KW-1185">Reference proteome</keyword>
<dbReference type="EMBL" id="CM000160">
    <property type="protein sequence ID" value="EDW96903.1"/>
    <property type="molecule type" value="Genomic_DNA"/>
</dbReference>
<gene>
    <name evidence="6" type="primary">Dyak\GE26084</name>
    <name evidence="6" type="synonym">dyak_GLEANR_9659</name>
    <name evidence="6" type="synonym">GE26084</name>
    <name evidence="6" type="ORF">Dyak_GE26084</name>
</gene>
<dbReference type="SMR" id="B4PM37"/>
<evidence type="ECO:0000313" key="6">
    <source>
        <dbReference type="EMBL" id="EDW96903.1"/>
    </source>
</evidence>
<feature type="domain" description="C2H2-type" evidence="4">
    <location>
        <begin position="192"/>
        <end position="219"/>
    </location>
</feature>
<dbReference type="GO" id="GO:0005634">
    <property type="term" value="C:nucleus"/>
    <property type="evidence" value="ECO:0007669"/>
    <property type="project" value="InterPro"/>
</dbReference>
<evidence type="ECO:0000259" key="4">
    <source>
        <dbReference type="PROSITE" id="PS50157"/>
    </source>
</evidence>
<evidence type="ECO:0000256" key="2">
    <source>
        <dbReference type="PROSITE-ProRule" id="PRU01263"/>
    </source>
</evidence>
<dbReference type="eggNOG" id="KOG1721">
    <property type="taxonomic scope" value="Eukaryota"/>
</dbReference>
<dbReference type="Gene3D" id="3.40.1800.20">
    <property type="match status" value="1"/>
</dbReference>
<dbReference type="FunFam" id="3.30.160.60:FF:002764">
    <property type="entry name" value="GG18288"/>
    <property type="match status" value="1"/>
</dbReference>
<dbReference type="PROSITE" id="PS51915">
    <property type="entry name" value="ZAD"/>
    <property type="match status" value="1"/>
</dbReference>
<protein>
    <recommendedName>
        <fullName evidence="8">Transcription factor Ouib</fullName>
    </recommendedName>
</protein>
<evidence type="ECO:0000256" key="3">
    <source>
        <dbReference type="SAM" id="MobiDB-lite"/>
    </source>
</evidence>
<dbReference type="InterPro" id="IPR050331">
    <property type="entry name" value="Zinc_finger"/>
</dbReference>
<dbReference type="GO" id="GO:0010468">
    <property type="term" value="P:regulation of gene expression"/>
    <property type="evidence" value="ECO:0007669"/>
    <property type="project" value="TreeGrafter"/>
</dbReference>
<dbReference type="Pfam" id="PF00096">
    <property type="entry name" value="zf-C2H2"/>
    <property type="match status" value="2"/>
</dbReference>
<feature type="binding site" evidence="2">
    <location>
        <position position="11"/>
    </location>
    <ligand>
        <name>Zn(2+)</name>
        <dbReference type="ChEBI" id="CHEBI:29105"/>
    </ligand>
</feature>
<dbReference type="InterPro" id="IPR036236">
    <property type="entry name" value="Znf_C2H2_sf"/>
</dbReference>
<evidence type="ECO:0000256" key="1">
    <source>
        <dbReference type="PROSITE-ProRule" id="PRU00042"/>
    </source>
</evidence>
<evidence type="ECO:0000259" key="5">
    <source>
        <dbReference type="PROSITE" id="PS51915"/>
    </source>
</evidence>
<feature type="domain" description="C2H2-type" evidence="4">
    <location>
        <begin position="276"/>
        <end position="303"/>
    </location>
</feature>
<keyword evidence="2" id="KW-0862">Zinc</keyword>
<dbReference type="PROSITE" id="PS50157">
    <property type="entry name" value="ZINC_FINGER_C2H2_2"/>
    <property type="match status" value="5"/>
</dbReference>
<dbReference type="OrthoDB" id="6591996at2759"/>
<feature type="binding site" evidence="2">
    <location>
        <position position="56"/>
    </location>
    <ligand>
        <name>Zn(2+)</name>
        <dbReference type="ChEBI" id="CHEBI:29105"/>
    </ligand>
</feature>
<dbReference type="HOGENOM" id="CLU_002678_94_3_1"/>
<dbReference type="SMART" id="SM00868">
    <property type="entry name" value="zf-AD"/>
    <property type="match status" value="1"/>
</dbReference>
<keyword evidence="2" id="KW-0479">Metal-binding</keyword>
<feature type="compositionally biased region" description="Polar residues" evidence="3">
    <location>
        <begin position="163"/>
        <end position="173"/>
    </location>
</feature>
<dbReference type="PANTHER" id="PTHR16515">
    <property type="entry name" value="PR DOMAIN ZINC FINGER PROTEIN"/>
    <property type="match status" value="1"/>
</dbReference>
<dbReference type="PhylomeDB" id="B4PM37"/>
<dbReference type="SUPFAM" id="SSF57667">
    <property type="entry name" value="beta-beta-alpha zinc fingers"/>
    <property type="match status" value="3"/>
</dbReference>
<dbReference type="Gene3D" id="3.30.160.60">
    <property type="entry name" value="Classic Zinc Finger"/>
    <property type="match status" value="5"/>
</dbReference>
<reference evidence="6 7" key="1">
    <citation type="journal article" date="2007" name="Nature">
        <title>Evolution of genes and genomes on the Drosophila phylogeny.</title>
        <authorList>
            <consortium name="Drosophila 12 Genomes Consortium"/>
            <person name="Clark A.G."/>
            <person name="Eisen M.B."/>
            <person name="Smith D.R."/>
            <person name="Bergman C.M."/>
            <person name="Oliver B."/>
            <person name="Markow T.A."/>
            <person name="Kaufman T.C."/>
            <person name="Kellis M."/>
            <person name="Gelbart W."/>
            <person name="Iyer V.N."/>
            <person name="Pollard D.A."/>
            <person name="Sackton T.B."/>
            <person name="Larracuente A.M."/>
            <person name="Singh N.D."/>
            <person name="Abad J.P."/>
            <person name="Abt D.N."/>
            <person name="Adryan B."/>
            <person name="Aguade M."/>
            <person name="Akashi H."/>
            <person name="Anderson W.W."/>
            <person name="Aquadro C.F."/>
            <person name="Ardell D.H."/>
            <person name="Arguello R."/>
            <person name="Artieri C.G."/>
            <person name="Barbash D.A."/>
            <person name="Barker D."/>
            <person name="Barsanti P."/>
            <person name="Batterham P."/>
            <person name="Batzoglou S."/>
            <person name="Begun D."/>
            <person name="Bhutkar A."/>
            <person name="Blanco E."/>
            <person name="Bosak S.A."/>
            <person name="Bradley R.K."/>
            <person name="Brand A.D."/>
            <person name="Brent M.R."/>
            <person name="Brooks A.N."/>
            <person name="Brown R.H."/>
            <person name="Butlin R.K."/>
            <person name="Caggese C."/>
            <person name="Calvi B.R."/>
            <person name="Bernardo de Carvalho A."/>
            <person name="Caspi A."/>
            <person name="Castrezana S."/>
            <person name="Celniker S.E."/>
            <person name="Chang J.L."/>
            <person name="Chapple C."/>
            <person name="Chatterji S."/>
            <person name="Chinwalla A."/>
            <person name="Civetta A."/>
            <person name="Clifton S.W."/>
            <person name="Comeron J.M."/>
            <person name="Costello J.C."/>
            <person name="Coyne J.A."/>
            <person name="Daub J."/>
            <person name="David R.G."/>
            <person name="Delcher A.L."/>
            <person name="Delehaunty K."/>
            <person name="Do C.B."/>
            <person name="Ebling H."/>
            <person name="Edwards K."/>
            <person name="Eickbush T."/>
            <person name="Evans J.D."/>
            <person name="Filipski A."/>
            <person name="Findeiss S."/>
            <person name="Freyhult E."/>
            <person name="Fulton L."/>
            <person name="Fulton R."/>
            <person name="Garcia A.C."/>
            <person name="Gardiner A."/>
            <person name="Garfield D.A."/>
            <person name="Garvin B.E."/>
            <person name="Gibson G."/>
            <person name="Gilbert D."/>
            <person name="Gnerre S."/>
            <person name="Godfrey J."/>
            <person name="Good R."/>
            <person name="Gotea V."/>
            <person name="Gravely B."/>
            <person name="Greenberg A.J."/>
            <person name="Griffiths-Jones S."/>
            <person name="Gross S."/>
            <person name="Guigo R."/>
            <person name="Gustafson E.A."/>
            <person name="Haerty W."/>
            <person name="Hahn M.W."/>
            <person name="Halligan D.L."/>
            <person name="Halpern A.L."/>
            <person name="Halter G.M."/>
            <person name="Han M.V."/>
            <person name="Heger A."/>
            <person name="Hillier L."/>
            <person name="Hinrichs A.S."/>
            <person name="Holmes I."/>
            <person name="Hoskins R.A."/>
            <person name="Hubisz M.J."/>
            <person name="Hultmark D."/>
            <person name="Huntley M.A."/>
            <person name="Jaffe D.B."/>
            <person name="Jagadeeshan S."/>
            <person name="Jeck W.R."/>
            <person name="Johnson J."/>
            <person name="Jones C.D."/>
            <person name="Jordan W.C."/>
            <person name="Karpen G.H."/>
            <person name="Kataoka E."/>
            <person name="Keightley P.D."/>
            <person name="Kheradpour P."/>
            <person name="Kirkness E.F."/>
            <person name="Koerich L.B."/>
            <person name="Kristiansen K."/>
            <person name="Kudrna D."/>
            <person name="Kulathinal R.J."/>
            <person name="Kumar S."/>
            <person name="Kwok R."/>
            <person name="Lander E."/>
            <person name="Langley C.H."/>
            <person name="Lapoint R."/>
            <person name="Lazzaro B.P."/>
            <person name="Lee S.J."/>
            <person name="Levesque L."/>
            <person name="Li R."/>
            <person name="Lin C.F."/>
            <person name="Lin M.F."/>
            <person name="Lindblad-Toh K."/>
            <person name="Llopart A."/>
            <person name="Long M."/>
            <person name="Low L."/>
            <person name="Lozovsky E."/>
            <person name="Lu J."/>
            <person name="Luo M."/>
            <person name="Machado C.A."/>
            <person name="Makalowski W."/>
            <person name="Marzo M."/>
            <person name="Matsuda M."/>
            <person name="Matzkin L."/>
            <person name="McAllister B."/>
            <person name="McBride C.S."/>
            <person name="McKernan B."/>
            <person name="McKernan K."/>
            <person name="Mendez-Lago M."/>
            <person name="Minx P."/>
            <person name="Mollenhauer M.U."/>
            <person name="Montooth K."/>
            <person name="Mount S.M."/>
            <person name="Mu X."/>
            <person name="Myers E."/>
            <person name="Negre B."/>
            <person name="Newfeld S."/>
            <person name="Nielsen R."/>
            <person name="Noor M.A."/>
            <person name="O'Grady P."/>
            <person name="Pachter L."/>
            <person name="Papaceit M."/>
            <person name="Parisi M.J."/>
            <person name="Parisi M."/>
            <person name="Parts L."/>
            <person name="Pedersen J.S."/>
            <person name="Pesole G."/>
            <person name="Phillippy A.M."/>
            <person name="Ponting C.P."/>
            <person name="Pop M."/>
            <person name="Porcelli D."/>
            <person name="Powell J.R."/>
            <person name="Prohaska S."/>
            <person name="Pruitt K."/>
            <person name="Puig M."/>
            <person name="Quesneville H."/>
            <person name="Ram K.R."/>
            <person name="Rand D."/>
            <person name="Rasmussen M.D."/>
            <person name="Reed L.K."/>
            <person name="Reenan R."/>
            <person name="Reily A."/>
            <person name="Remington K.A."/>
            <person name="Rieger T.T."/>
            <person name="Ritchie M.G."/>
            <person name="Robin C."/>
            <person name="Rogers Y.H."/>
            <person name="Rohde C."/>
            <person name="Rozas J."/>
            <person name="Rubenfield M.J."/>
            <person name="Ruiz A."/>
            <person name="Russo S."/>
            <person name="Salzberg S.L."/>
            <person name="Sanchez-Gracia A."/>
            <person name="Saranga D.J."/>
            <person name="Sato H."/>
            <person name="Schaeffer S.W."/>
            <person name="Schatz M.C."/>
            <person name="Schlenke T."/>
            <person name="Schwartz R."/>
            <person name="Segarra C."/>
            <person name="Singh R.S."/>
            <person name="Sirot L."/>
            <person name="Sirota M."/>
            <person name="Sisneros N.B."/>
            <person name="Smith C.D."/>
            <person name="Smith T.F."/>
            <person name="Spieth J."/>
            <person name="Stage D.E."/>
            <person name="Stark A."/>
            <person name="Stephan W."/>
            <person name="Strausberg R.L."/>
            <person name="Strempel S."/>
            <person name="Sturgill D."/>
            <person name="Sutton G."/>
            <person name="Sutton G.G."/>
            <person name="Tao W."/>
            <person name="Teichmann S."/>
            <person name="Tobari Y.N."/>
            <person name="Tomimura Y."/>
            <person name="Tsolas J.M."/>
            <person name="Valente V.L."/>
            <person name="Venter E."/>
            <person name="Venter J.C."/>
            <person name="Vicario S."/>
            <person name="Vieira F.G."/>
            <person name="Vilella A.J."/>
            <person name="Villasante A."/>
            <person name="Walenz B."/>
            <person name="Wang J."/>
            <person name="Wasserman M."/>
            <person name="Watts T."/>
            <person name="Wilson D."/>
            <person name="Wilson R.K."/>
            <person name="Wing R.A."/>
            <person name="Wolfner M.F."/>
            <person name="Wong A."/>
            <person name="Wong G.K."/>
            <person name="Wu C.I."/>
            <person name="Wu G."/>
            <person name="Yamamoto D."/>
            <person name="Yang H.P."/>
            <person name="Yang S.P."/>
            <person name="Yorke J.A."/>
            <person name="Yoshida K."/>
            <person name="Zdobnov E."/>
            <person name="Zhang P."/>
            <person name="Zhang Y."/>
            <person name="Zimin A.V."/>
            <person name="Baldwin J."/>
            <person name="Abdouelleil A."/>
            <person name="Abdulkadir J."/>
            <person name="Abebe A."/>
            <person name="Abera B."/>
            <person name="Abreu J."/>
            <person name="Acer S.C."/>
            <person name="Aftuck L."/>
            <person name="Alexander A."/>
            <person name="An P."/>
            <person name="Anderson E."/>
            <person name="Anderson S."/>
            <person name="Arachi H."/>
            <person name="Azer M."/>
            <person name="Bachantsang P."/>
            <person name="Barry A."/>
            <person name="Bayul T."/>
            <person name="Berlin A."/>
            <person name="Bessette D."/>
            <person name="Bloom T."/>
            <person name="Blye J."/>
            <person name="Boguslavskiy L."/>
            <person name="Bonnet C."/>
            <person name="Boukhgalter B."/>
            <person name="Bourzgui I."/>
            <person name="Brown A."/>
            <person name="Cahill P."/>
            <person name="Channer S."/>
            <person name="Cheshatsang Y."/>
            <person name="Chuda L."/>
            <person name="Citroen M."/>
            <person name="Collymore A."/>
            <person name="Cooke P."/>
            <person name="Costello M."/>
            <person name="D'Aco K."/>
            <person name="Daza R."/>
            <person name="De Haan G."/>
            <person name="DeGray S."/>
            <person name="DeMaso C."/>
            <person name="Dhargay N."/>
            <person name="Dooley K."/>
            <person name="Dooley E."/>
            <person name="Doricent M."/>
            <person name="Dorje P."/>
            <person name="Dorjee K."/>
            <person name="Dupes A."/>
            <person name="Elong R."/>
            <person name="Falk J."/>
            <person name="Farina A."/>
            <person name="Faro S."/>
            <person name="Ferguson D."/>
            <person name="Fisher S."/>
            <person name="Foley C.D."/>
            <person name="Franke A."/>
            <person name="Friedrich D."/>
            <person name="Gadbois L."/>
            <person name="Gearin G."/>
            <person name="Gearin C.R."/>
            <person name="Giannoukos G."/>
            <person name="Goode T."/>
            <person name="Graham J."/>
            <person name="Grandbois E."/>
            <person name="Grewal S."/>
            <person name="Gyaltsen K."/>
            <person name="Hafez N."/>
            <person name="Hagos B."/>
            <person name="Hall J."/>
            <person name="Henson C."/>
            <person name="Hollinger A."/>
            <person name="Honan T."/>
            <person name="Huard M.D."/>
            <person name="Hughes L."/>
            <person name="Hurhula B."/>
            <person name="Husby M.E."/>
            <person name="Kamat A."/>
            <person name="Kanga B."/>
            <person name="Kashin S."/>
            <person name="Khazanovich D."/>
            <person name="Kisner P."/>
            <person name="Lance K."/>
            <person name="Lara M."/>
            <person name="Lee W."/>
            <person name="Lennon N."/>
            <person name="Letendre F."/>
            <person name="LeVine R."/>
            <person name="Lipovsky A."/>
            <person name="Liu X."/>
            <person name="Liu J."/>
            <person name="Liu S."/>
            <person name="Lokyitsang T."/>
            <person name="Lokyitsang Y."/>
            <person name="Lubonja R."/>
            <person name="Lui A."/>
            <person name="MacDonald P."/>
            <person name="Magnisalis V."/>
            <person name="Maru K."/>
            <person name="Matthews C."/>
            <person name="McCusker W."/>
            <person name="McDonough S."/>
            <person name="Mehta T."/>
            <person name="Meldrim J."/>
            <person name="Meneus L."/>
            <person name="Mihai O."/>
            <person name="Mihalev A."/>
            <person name="Mihova T."/>
            <person name="Mittelman R."/>
            <person name="Mlenga V."/>
            <person name="Montmayeur A."/>
            <person name="Mulrain L."/>
            <person name="Navidi A."/>
            <person name="Naylor J."/>
            <person name="Negash T."/>
            <person name="Nguyen T."/>
            <person name="Nguyen N."/>
            <person name="Nicol R."/>
            <person name="Norbu C."/>
            <person name="Norbu N."/>
            <person name="Novod N."/>
            <person name="O'Neill B."/>
            <person name="Osman S."/>
            <person name="Markiewicz E."/>
            <person name="Oyono O.L."/>
            <person name="Patti C."/>
            <person name="Phunkhang P."/>
            <person name="Pierre F."/>
            <person name="Priest M."/>
            <person name="Raghuraman S."/>
            <person name="Rege F."/>
            <person name="Reyes R."/>
            <person name="Rise C."/>
            <person name="Rogov P."/>
            <person name="Ross K."/>
            <person name="Ryan E."/>
            <person name="Settipalli S."/>
            <person name="Shea T."/>
            <person name="Sherpa N."/>
            <person name="Shi L."/>
            <person name="Shih D."/>
            <person name="Sparrow T."/>
            <person name="Spaulding J."/>
            <person name="Stalker J."/>
            <person name="Stange-Thomann N."/>
            <person name="Stavropoulos S."/>
            <person name="Stone C."/>
            <person name="Strader C."/>
            <person name="Tesfaye S."/>
            <person name="Thomson T."/>
            <person name="Thoulutsang Y."/>
            <person name="Thoulutsang D."/>
            <person name="Topham K."/>
            <person name="Topping I."/>
            <person name="Tsamla T."/>
            <person name="Vassiliev H."/>
            <person name="Vo A."/>
            <person name="Wangchuk T."/>
            <person name="Wangdi T."/>
            <person name="Weiand M."/>
            <person name="Wilkinson J."/>
            <person name="Wilson A."/>
            <person name="Yadav S."/>
            <person name="Young G."/>
            <person name="Yu Q."/>
            <person name="Zembek L."/>
            <person name="Zhong D."/>
            <person name="Zimmer A."/>
            <person name="Zwirko Z."/>
            <person name="Jaffe D.B."/>
            <person name="Alvarez P."/>
            <person name="Brockman W."/>
            <person name="Butler J."/>
            <person name="Chin C."/>
            <person name="Gnerre S."/>
            <person name="Grabherr M."/>
            <person name="Kleber M."/>
            <person name="Mauceli E."/>
            <person name="MacCallum I."/>
        </authorList>
    </citation>
    <scope>NUCLEOTIDE SEQUENCE [LARGE SCALE GENOMIC DNA]</scope>
    <source>
        <strain evidence="7">Tai18E2 / Tucson 14021-0261.01</strain>
    </source>
</reference>
<dbReference type="OMA" id="CEICDQW"/>
<accession>B4PM37</accession>
<feature type="binding site" evidence="2">
    <location>
        <position position="59"/>
    </location>
    <ligand>
        <name>Zn(2+)</name>
        <dbReference type="ChEBI" id="CHEBI:29105"/>
    </ligand>
</feature>
<feature type="compositionally biased region" description="Acidic residues" evidence="3">
    <location>
        <begin position="132"/>
        <end position="141"/>
    </location>
</feature>
<dbReference type="AlphaFoldDB" id="B4PM37"/>
<dbReference type="GO" id="GO:0008270">
    <property type="term" value="F:zinc ion binding"/>
    <property type="evidence" value="ECO:0007669"/>
    <property type="project" value="UniProtKB-UniRule"/>
</dbReference>
<dbReference type="InterPro" id="IPR013087">
    <property type="entry name" value="Znf_C2H2_type"/>
</dbReference>
<feature type="domain" description="C2H2-type" evidence="4">
    <location>
        <begin position="220"/>
        <end position="247"/>
    </location>
</feature>
<dbReference type="Proteomes" id="UP000002282">
    <property type="component" value="Chromosome 3R"/>
</dbReference>
<sequence length="342" mass="39868">MSQLSSMCRTCGKHVAHLEARATKLFDKSNFHLISLLESITDMYLDSDTTLPHLICQWCKLQLDRILAFRSKCLEVHKSFLAANRKLLRAKAVVDEELGELEDEKLLLDMGDHKSQEISIPIAETAGLLQEDQNDNEEEEPENKTQTEDNPEQALQTEEADNYQEQLHNTSGPSKGEGARIPKRVKRNSKSWFCDQCGGVFKSSTYLKLHLQRHTGHKPFECDICQAKYYTENEMRRHRILHTDARPYACQFCSKTYRGCSSKVVHERTHTNERPFQCQYCDKAFTSTSTRQKHEMLHTNQRKYHCEICDQWFLRSSHLTLHQSTKLHQRRAQCARDCLEYK</sequence>
<feature type="domain" description="C2H2-type" evidence="4">
    <location>
        <begin position="304"/>
        <end position="333"/>
    </location>
</feature>
<feature type="binding site" evidence="2">
    <location>
        <position position="8"/>
    </location>
    <ligand>
        <name>Zn(2+)</name>
        <dbReference type="ChEBI" id="CHEBI:29105"/>
    </ligand>
</feature>